<organism evidence="1 2">
    <name type="scientific">Colletotrichum fructicola (strain Nara gc5)</name>
    <name type="common">Anthracnose fungus</name>
    <name type="synonym">Colletotrichum gloeosporioides (strain Nara gc5)</name>
    <dbReference type="NCBI Taxonomy" id="1213859"/>
    <lineage>
        <taxon>Eukaryota</taxon>
        <taxon>Fungi</taxon>
        <taxon>Dikarya</taxon>
        <taxon>Ascomycota</taxon>
        <taxon>Pezizomycotina</taxon>
        <taxon>Sordariomycetes</taxon>
        <taxon>Hypocreomycetidae</taxon>
        <taxon>Glomerellales</taxon>
        <taxon>Glomerellaceae</taxon>
        <taxon>Colletotrichum</taxon>
        <taxon>Colletotrichum gloeosporioides species complex</taxon>
    </lineage>
</organism>
<name>A0A7J6JJ75_COLFN</name>
<protein>
    <submittedName>
        <fullName evidence="1">Uncharacterized protein</fullName>
    </submittedName>
</protein>
<evidence type="ECO:0000313" key="2">
    <source>
        <dbReference type="Proteomes" id="UP000011096"/>
    </source>
</evidence>
<keyword evidence="2" id="KW-1185">Reference proteome</keyword>
<gene>
    <name evidence="1" type="ORF">CGGC5_v001493</name>
</gene>
<dbReference type="InParanoid" id="A0A7J6JJ75"/>
<reference evidence="1 2" key="2">
    <citation type="submission" date="2020-04" db="EMBL/GenBank/DDBJ databases">
        <title>Genome sequencing and assembly of multiple isolates from the Colletotrichum gloeosporioides species complex.</title>
        <authorList>
            <person name="Gan P."/>
            <person name="Shirasu K."/>
        </authorList>
    </citation>
    <scope>NUCLEOTIDE SEQUENCE [LARGE SCALE GENOMIC DNA]</scope>
    <source>
        <strain evidence="1 2">Nara gc5</strain>
    </source>
</reference>
<accession>A0A7J6JJ75</accession>
<dbReference type="RefSeq" id="XP_066009646.1">
    <property type="nucleotide sequence ID" value="XM_066150839.1"/>
</dbReference>
<sequence length="83" mass="8928">MAAPKHSAPFVHPQFHCTAPAARLLIDSDTGPALIADLFKLVAKYFLELGPIANGLALDSDRDIPYLRAAFTSLERAACSAYL</sequence>
<dbReference type="AlphaFoldDB" id="A0A7J6JJ75"/>
<reference evidence="1 2" key="1">
    <citation type="submission" date="2012-08" db="EMBL/GenBank/DDBJ databases">
        <authorList>
            <person name="Gan P.H.P."/>
            <person name="Ikeda K."/>
            <person name="Irieda H."/>
            <person name="Narusaka M."/>
            <person name="O'Connell R.J."/>
            <person name="Narusaka Y."/>
            <person name="Takano Y."/>
            <person name="Kubo Y."/>
            <person name="Shirasu K."/>
        </authorList>
    </citation>
    <scope>NUCLEOTIDE SEQUENCE [LARGE SCALE GENOMIC DNA]</scope>
    <source>
        <strain evidence="1 2">Nara gc5</strain>
    </source>
</reference>
<proteinExistence type="predicted"/>
<evidence type="ECO:0000313" key="1">
    <source>
        <dbReference type="EMBL" id="KAF4490766.1"/>
    </source>
</evidence>
<dbReference type="Proteomes" id="UP000011096">
    <property type="component" value="Unassembled WGS sequence"/>
</dbReference>
<dbReference type="EMBL" id="ANPB02000001">
    <property type="protein sequence ID" value="KAF4490766.1"/>
    <property type="molecule type" value="Genomic_DNA"/>
</dbReference>
<comment type="caution">
    <text evidence="1">The sequence shown here is derived from an EMBL/GenBank/DDBJ whole genome shotgun (WGS) entry which is preliminary data.</text>
</comment>
<dbReference type="GeneID" id="43618570"/>